<dbReference type="SMART" id="SM00346">
    <property type="entry name" value="HTH_ICLR"/>
    <property type="match status" value="1"/>
</dbReference>
<dbReference type="InterPro" id="IPR036390">
    <property type="entry name" value="WH_DNA-bd_sf"/>
</dbReference>
<sequence>MAETLQSVTHALRALKLLRRSPSMGVSDLASELGVGVSTAHRLLATLVNEGFVRQSLGRKYELGSEMLGTSSAIEHCAEVSAPVMRRLRDASGETVHLSIVRGTETFFLSAVESNAAVRVMTRVGEKPPAHSTAAGKALLASLSRSRFEELYSAPNLARKTEHTIEDRALLWTELQHVAESGFATNRAESEIDMCAIAVALRRPEGNPVCALSLAAPLSRINPTRQEDVTDDEARLLEHLRASAAEIEELLAY</sequence>
<feature type="domain" description="IclR-ED" evidence="5">
    <location>
        <begin position="59"/>
        <end position="253"/>
    </location>
</feature>
<protein>
    <submittedName>
        <fullName evidence="6">IclR family transcriptional regulator</fullName>
    </submittedName>
</protein>
<proteinExistence type="predicted"/>
<dbReference type="EMBL" id="CP061169">
    <property type="protein sequence ID" value="QPZ38269.1"/>
    <property type="molecule type" value="Genomic_DNA"/>
</dbReference>
<evidence type="ECO:0000259" key="4">
    <source>
        <dbReference type="PROSITE" id="PS51077"/>
    </source>
</evidence>
<name>A0ABX6YI42_9MICO</name>
<dbReference type="InterPro" id="IPR029016">
    <property type="entry name" value="GAF-like_dom_sf"/>
</dbReference>
<keyword evidence="1" id="KW-0805">Transcription regulation</keyword>
<dbReference type="InterPro" id="IPR014757">
    <property type="entry name" value="Tscrpt_reg_IclR_C"/>
</dbReference>
<dbReference type="PROSITE" id="PS51078">
    <property type="entry name" value="ICLR_ED"/>
    <property type="match status" value="1"/>
</dbReference>
<dbReference type="SUPFAM" id="SSF55781">
    <property type="entry name" value="GAF domain-like"/>
    <property type="match status" value="1"/>
</dbReference>
<dbReference type="Proteomes" id="UP000662814">
    <property type="component" value="Chromosome"/>
</dbReference>
<keyword evidence="7" id="KW-1185">Reference proteome</keyword>
<dbReference type="RefSeq" id="WP_166986968.1">
    <property type="nucleotide sequence ID" value="NZ_CP061169.1"/>
</dbReference>
<keyword evidence="2" id="KW-0238">DNA-binding</keyword>
<dbReference type="PROSITE" id="PS51077">
    <property type="entry name" value="HTH_ICLR"/>
    <property type="match status" value="1"/>
</dbReference>
<dbReference type="InterPro" id="IPR050707">
    <property type="entry name" value="HTH_MetabolicPath_Reg"/>
</dbReference>
<dbReference type="InterPro" id="IPR036388">
    <property type="entry name" value="WH-like_DNA-bd_sf"/>
</dbReference>
<dbReference type="Gene3D" id="1.10.10.10">
    <property type="entry name" value="Winged helix-like DNA-binding domain superfamily/Winged helix DNA-binding domain"/>
    <property type="match status" value="1"/>
</dbReference>
<reference evidence="6 7" key="1">
    <citation type="submission" date="2020-12" db="EMBL/GenBank/DDBJ databases">
        <title>Microbacterium sp. HY060.</title>
        <authorList>
            <person name="Zhou J."/>
        </authorList>
    </citation>
    <scope>NUCLEOTIDE SEQUENCE [LARGE SCALE GENOMIC DNA]</scope>
    <source>
        <strain evidence="6 7">HY60</strain>
    </source>
</reference>
<dbReference type="PANTHER" id="PTHR30136:SF24">
    <property type="entry name" value="HTH-TYPE TRANSCRIPTIONAL REPRESSOR ALLR"/>
    <property type="match status" value="1"/>
</dbReference>
<dbReference type="Gene3D" id="3.30.450.40">
    <property type="match status" value="1"/>
</dbReference>
<organism evidence="6 7">
    <name type="scientific">Paramicrobacterium chengjingii</name>
    <dbReference type="NCBI Taxonomy" id="2769067"/>
    <lineage>
        <taxon>Bacteria</taxon>
        <taxon>Bacillati</taxon>
        <taxon>Actinomycetota</taxon>
        <taxon>Actinomycetes</taxon>
        <taxon>Micrococcales</taxon>
        <taxon>Microbacteriaceae</taxon>
        <taxon>Paramicrobacterium</taxon>
    </lineage>
</organism>
<dbReference type="InterPro" id="IPR005471">
    <property type="entry name" value="Tscrpt_reg_IclR_N"/>
</dbReference>
<evidence type="ECO:0000313" key="6">
    <source>
        <dbReference type="EMBL" id="QPZ38269.1"/>
    </source>
</evidence>
<evidence type="ECO:0000259" key="5">
    <source>
        <dbReference type="PROSITE" id="PS51078"/>
    </source>
</evidence>
<keyword evidence="3" id="KW-0804">Transcription</keyword>
<evidence type="ECO:0000313" key="7">
    <source>
        <dbReference type="Proteomes" id="UP000662814"/>
    </source>
</evidence>
<dbReference type="SUPFAM" id="SSF46785">
    <property type="entry name" value="Winged helix' DNA-binding domain"/>
    <property type="match status" value="1"/>
</dbReference>
<gene>
    <name evidence="6" type="ORF">HCR76_16005</name>
</gene>
<feature type="domain" description="HTH iclR-type" evidence="4">
    <location>
        <begin position="5"/>
        <end position="65"/>
    </location>
</feature>
<dbReference type="PANTHER" id="PTHR30136">
    <property type="entry name" value="HELIX-TURN-HELIX TRANSCRIPTIONAL REGULATOR, ICLR FAMILY"/>
    <property type="match status" value="1"/>
</dbReference>
<dbReference type="Pfam" id="PF09339">
    <property type="entry name" value="HTH_IclR"/>
    <property type="match status" value="1"/>
</dbReference>
<evidence type="ECO:0000256" key="2">
    <source>
        <dbReference type="ARBA" id="ARBA00023125"/>
    </source>
</evidence>
<accession>A0ABX6YI42</accession>
<evidence type="ECO:0000256" key="1">
    <source>
        <dbReference type="ARBA" id="ARBA00023015"/>
    </source>
</evidence>
<dbReference type="Pfam" id="PF01614">
    <property type="entry name" value="IclR_C"/>
    <property type="match status" value="1"/>
</dbReference>
<evidence type="ECO:0000256" key="3">
    <source>
        <dbReference type="ARBA" id="ARBA00023163"/>
    </source>
</evidence>